<reference evidence="1 2" key="1">
    <citation type="submission" date="2023-11" db="EMBL/GenBank/DDBJ databases">
        <title>Arctic aerobic anoxygenic photoheterotroph Sediminicoccus rosea KRV36 adapts its photosynthesis to long days of polar summer.</title>
        <authorList>
            <person name="Tomasch J."/>
            <person name="Kopejtka K."/>
            <person name="Bily T."/>
            <person name="Gardiner A.T."/>
            <person name="Gardian Z."/>
            <person name="Shivaramu S."/>
            <person name="Koblizek M."/>
            <person name="Engelhardt F."/>
            <person name="Kaftan D."/>
        </authorList>
    </citation>
    <scope>NUCLEOTIDE SEQUENCE [LARGE SCALE GENOMIC DNA]</scope>
    <source>
        <strain evidence="1 2">R-30</strain>
    </source>
</reference>
<accession>A0ABZ0PM31</accession>
<evidence type="ECO:0000313" key="2">
    <source>
        <dbReference type="Proteomes" id="UP001305521"/>
    </source>
</evidence>
<dbReference type="EMBL" id="CP137852">
    <property type="protein sequence ID" value="WPB86378.1"/>
    <property type="molecule type" value="Genomic_DNA"/>
</dbReference>
<name>A0ABZ0PM31_9PROT</name>
<protein>
    <submittedName>
        <fullName evidence="1">Uncharacterized protein</fullName>
    </submittedName>
</protein>
<proteinExistence type="predicted"/>
<evidence type="ECO:0000313" key="1">
    <source>
        <dbReference type="EMBL" id="WPB86378.1"/>
    </source>
</evidence>
<keyword evidence="2" id="KW-1185">Reference proteome</keyword>
<dbReference type="Proteomes" id="UP001305521">
    <property type="component" value="Chromosome"/>
</dbReference>
<dbReference type="RefSeq" id="WP_318650350.1">
    <property type="nucleotide sequence ID" value="NZ_CP137852.1"/>
</dbReference>
<gene>
    <name evidence="1" type="ORF">R9Z33_05770</name>
</gene>
<sequence>MIERTETWEERVRWYAEMEWPEHAMEALLAYCFVVDRAAKTVTLRALFDHAPSEQEKSDLWELEGEIGVHFPDEWQITTKFERLSPVQEADLGNVEIIYRRGDAMNPRDRWEQREAGERA</sequence>
<organism evidence="1 2">
    <name type="scientific">Sediminicoccus rosea</name>
    <dbReference type="NCBI Taxonomy" id="1225128"/>
    <lineage>
        <taxon>Bacteria</taxon>
        <taxon>Pseudomonadati</taxon>
        <taxon>Pseudomonadota</taxon>
        <taxon>Alphaproteobacteria</taxon>
        <taxon>Acetobacterales</taxon>
        <taxon>Roseomonadaceae</taxon>
        <taxon>Sediminicoccus</taxon>
    </lineage>
</organism>